<protein>
    <recommendedName>
        <fullName evidence="2">Serpin domain-containing protein</fullName>
    </recommendedName>
</protein>
<reference evidence="3" key="1">
    <citation type="submission" date="2023-07" db="EMBL/GenBank/DDBJ databases">
        <title>Comparative genomics of wheat-associated soil bacteria to identify genetic determinants of phenazine resistance.</title>
        <authorList>
            <person name="Mouncey N."/>
        </authorList>
    </citation>
    <scope>NUCLEOTIDE SEQUENCE</scope>
    <source>
        <strain evidence="3">V4I22</strain>
    </source>
</reference>
<evidence type="ECO:0000313" key="3">
    <source>
        <dbReference type="EMBL" id="MDQ0907903.1"/>
    </source>
</evidence>
<dbReference type="GO" id="GO:0005615">
    <property type="term" value="C:extracellular space"/>
    <property type="evidence" value="ECO:0007669"/>
    <property type="project" value="InterPro"/>
</dbReference>
<dbReference type="Proteomes" id="UP001234216">
    <property type="component" value="Unassembled WGS sequence"/>
</dbReference>
<dbReference type="GO" id="GO:0004867">
    <property type="term" value="F:serine-type endopeptidase inhibitor activity"/>
    <property type="evidence" value="ECO:0007669"/>
    <property type="project" value="InterPro"/>
</dbReference>
<evidence type="ECO:0000259" key="2">
    <source>
        <dbReference type="SMART" id="SM00093"/>
    </source>
</evidence>
<dbReference type="SUPFAM" id="SSF56574">
    <property type="entry name" value="Serpins"/>
    <property type="match status" value="2"/>
</dbReference>
<dbReference type="PANTHER" id="PTHR11461">
    <property type="entry name" value="SERINE PROTEASE INHIBITOR, SERPIN"/>
    <property type="match status" value="1"/>
</dbReference>
<dbReference type="SMART" id="SM00093">
    <property type="entry name" value="SERPIN"/>
    <property type="match status" value="1"/>
</dbReference>
<dbReference type="InterPro" id="IPR036186">
    <property type="entry name" value="Serpin_sf"/>
</dbReference>
<gene>
    <name evidence="3" type="ORF">QFZ22_003888</name>
</gene>
<dbReference type="InterPro" id="IPR023796">
    <property type="entry name" value="Serpin_dom"/>
</dbReference>
<evidence type="ECO:0000313" key="4">
    <source>
        <dbReference type="Proteomes" id="UP001234216"/>
    </source>
</evidence>
<dbReference type="Gene3D" id="3.30.497.10">
    <property type="entry name" value="Antithrombin, subunit I, domain 2"/>
    <property type="match status" value="2"/>
</dbReference>
<proteinExistence type="inferred from homology"/>
<accession>A0AAW8FDI6</accession>
<sequence length="401" mass="41887">MRGAGGGGMPITGATTQAVNGLTARWAGVSSGGTVFSAAGVWPLLAFLADGARGPARAELARALRVPAEQAATAARELLAGLAESEALDSALGLWTRRTLELREEWEAGLPNDALGVLTGDPALDQREMDAWAAKRTGGLIERMPVEAGDDTELVLASALALRTTWLRPFEVRPVRPSAGPWQGRTLRGLNRRSVRLDRVGVVTAPEGRVTEVKVLGDNGIDVHLLLGDEHMTPGRVMAAGAAALDGTCPVVRGSLLPHGPAGPGLRVEERPCAGPRQPTLEVTTAAFEVRAHHDLLDLHGLFGLTAARDARQGHFAGISAAPLAVGSARQSVLARFDALGFEAAAVTAVAAAPGGAPPTPRYTSTVVTATFDRPFAFLAVHRETRLALTAGWVTEPTPFR</sequence>
<comment type="caution">
    <text evidence="3">The sequence shown here is derived from an EMBL/GenBank/DDBJ whole genome shotgun (WGS) entry which is preliminary data.</text>
</comment>
<dbReference type="Pfam" id="PF00079">
    <property type="entry name" value="Serpin"/>
    <property type="match status" value="2"/>
</dbReference>
<dbReference type="InterPro" id="IPR042178">
    <property type="entry name" value="Serpin_sf_1"/>
</dbReference>
<dbReference type="InterPro" id="IPR000215">
    <property type="entry name" value="Serpin_fam"/>
</dbReference>
<dbReference type="EMBL" id="JAUSZV010000005">
    <property type="protein sequence ID" value="MDQ0907903.1"/>
    <property type="molecule type" value="Genomic_DNA"/>
</dbReference>
<name>A0AAW8FDI6_9ACTN</name>
<organism evidence="3 4">
    <name type="scientific">Streptomyces canus</name>
    <dbReference type="NCBI Taxonomy" id="58343"/>
    <lineage>
        <taxon>Bacteria</taxon>
        <taxon>Bacillati</taxon>
        <taxon>Actinomycetota</taxon>
        <taxon>Actinomycetes</taxon>
        <taxon>Kitasatosporales</taxon>
        <taxon>Streptomycetaceae</taxon>
        <taxon>Streptomyces</taxon>
        <taxon>Streptomyces aurantiacus group</taxon>
    </lineage>
</organism>
<comment type="similarity">
    <text evidence="1">Belongs to the serpin family.</text>
</comment>
<dbReference type="AlphaFoldDB" id="A0AAW8FDI6"/>
<evidence type="ECO:0000256" key="1">
    <source>
        <dbReference type="RuleBase" id="RU000411"/>
    </source>
</evidence>
<feature type="domain" description="Serpin" evidence="2">
    <location>
        <begin position="19"/>
        <end position="397"/>
    </location>
</feature>
<dbReference type="PANTHER" id="PTHR11461:SF211">
    <property type="entry name" value="GH10112P-RELATED"/>
    <property type="match status" value="1"/>
</dbReference>